<reference evidence="1" key="1">
    <citation type="submission" date="2023-11" db="EMBL/GenBank/DDBJ databases">
        <authorList>
            <person name="Alioto T."/>
            <person name="Alioto T."/>
            <person name="Gomez Garrido J."/>
        </authorList>
    </citation>
    <scope>NUCLEOTIDE SEQUENCE</scope>
</reference>
<gene>
    <name evidence="1" type="ORF">LECACI_7A008015</name>
</gene>
<proteinExistence type="predicted"/>
<accession>A0AAI9EDW9</accession>
<name>A0AAI9EDW9_9PEZI</name>
<evidence type="ECO:0000313" key="1">
    <source>
        <dbReference type="EMBL" id="CAK4032857.1"/>
    </source>
</evidence>
<sequence>MPSLPPPLELVFVTICAFIISSVYNWSHRSPSPSPVARSNKPLDCLASIAGVNVTLLPQGVVPGLMAMMLPLKQQPDEYRARQSVNFLIVEGGGSGSSKDTSDNTENLWKMSRADWSLRETYRTLLSSLSTDYTHVSTTRNPLPPLYAWHLMRETANSTSAITALAHAALHNEHSSSLPHEFLYAFLCRFADTNVTSLPWASPHQWVAEMRRDCEMNRIRQKPMEALRLFMRAAHELRQACPREAGESVWKQAAHGESLESVTIAQELKPQILQRVDEISHTEGMRASRMVHYHCDPSHFSPITCPPAPYEPGFSQPVFETHEGVRSSHHAMCRVSSPARVFGNPVPGDKEEKMLNGLVEMWTTVVWAEWLGIVYEQIAKTVTTECENVMKVLDDEFEKLFDMIMSDETVADKEMAEEILKRTVRVFGRKIAGAETADRDEDAILGLFAKDVTTSTRQGGDDESEGEDEDEDDWVATNSWNWLSTPKNKGAPRNARTWDRLWRRIAWGKEWLRLRITPLWPYHHDLNHYGDAPTWNGVDALDAIDACLLYPFPYTNLTSESPEVAAYTIARGSVWIFWLKGTRPNWMVTGNNATGNETDGPGIKLDDVLVVRPLKREV</sequence>
<dbReference type="EMBL" id="CAVMBE010000072">
    <property type="protein sequence ID" value="CAK4032857.1"/>
    <property type="molecule type" value="Genomic_DNA"/>
</dbReference>
<keyword evidence="2" id="KW-1185">Reference proteome</keyword>
<organism evidence="1 2">
    <name type="scientific">Lecanosticta acicola</name>
    <dbReference type="NCBI Taxonomy" id="111012"/>
    <lineage>
        <taxon>Eukaryota</taxon>
        <taxon>Fungi</taxon>
        <taxon>Dikarya</taxon>
        <taxon>Ascomycota</taxon>
        <taxon>Pezizomycotina</taxon>
        <taxon>Dothideomycetes</taxon>
        <taxon>Dothideomycetidae</taxon>
        <taxon>Mycosphaerellales</taxon>
        <taxon>Mycosphaerellaceae</taxon>
        <taxon>Lecanosticta</taxon>
    </lineage>
</organism>
<evidence type="ECO:0000313" key="2">
    <source>
        <dbReference type="Proteomes" id="UP001296104"/>
    </source>
</evidence>
<dbReference type="Proteomes" id="UP001296104">
    <property type="component" value="Unassembled WGS sequence"/>
</dbReference>
<protein>
    <submittedName>
        <fullName evidence="1">Uncharacterized protein</fullName>
    </submittedName>
</protein>
<dbReference type="AlphaFoldDB" id="A0AAI9EDW9"/>
<comment type="caution">
    <text evidence="1">The sequence shown here is derived from an EMBL/GenBank/DDBJ whole genome shotgun (WGS) entry which is preliminary data.</text>
</comment>